<accession>A0A430KMH0</accession>
<keyword evidence="1" id="KW-0963">Cytoplasm</keyword>
<dbReference type="GO" id="GO:0003676">
    <property type="term" value="F:nucleic acid binding"/>
    <property type="evidence" value="ECO:0007669"/>
    <property type="project" value="InterPro"/>
</dbReference>
<evidence type="ECO:0000256" key="4">
    <source>
        <dbReference type="ARBA" id="ARBA00022679"/>
    </source>
</evidence>
<gene>
    <name evidence="8" type="ORF">EH243_16280</name>
</gene>
<dbReference type="Pfam" id="PF08468">
    <property type="entry name" value="MTS_N"/>
    <property type="match status" value="1"/>
</dbReference>
<dbReference type="PANTHER" id="PTHR47816">
    <property type="entry name" value="RIBOSOMAL RNA SMALL SUBUNIT METHYLTRANSFERASE C"/>
    <property type="match status" value="1"/>
</dbReference>
<protein>
    <submittedName>
        <fullName evidence="8">Class I SAM-dependent methyltransferase</fullName>
    </submittedName>
</protein>
<dbReference type="PANTHER" id="PTHR47816:SF4">
    <property type="entry name" value="RIBOSOMAL RNA SMALL SUBUNIT METHYLTRANSFERASE C"/>
    <property type="match status" value="1"/>
</dbReference>
<evidence type="ECO:0000313" key="9">
    <source>
        <dbReference type="Proteomes" id="UP000283087"/>
    </source>
</evidence>
<dbReference type="GO" id="GO:0008990">
    <property type="term" value="F:rRNA (guanine-N2-)-methyltransferase activity"/>
    <property type="evidence" value="ECO:0007669"/>
    <property type="project" value="InterPro"/>
</dbReference>
<name>A0A430KMH0_9GAMM</name>
<dbReference type="Pfam" id="PF05175">
    <property type="entry name" value="MTS"/>
    <property type="match status" value="1"/>
</dbReference>
<dbReference type="InterPro" id="IPR002052">
    <property type="entry name" value="DNA_methylase_N6_adenine_CS"/>
</dbReference>
<reference evidence="8 9" key="1">
    <citation type="submission" date="2018-11" db="EMBL/GenBank/DDBJ databases">
        <title>The draft genome sequence of Amphritea opalescens ANRC-JH13T.</title>
        <authorList>
            <person name="Fang Z."/>
            <person name="Zhang Y."/>
            <person name="Han X."/>
        </authorList>
    </citation>
    <scope>NUCLEOTIDE SEQUENCE [LARGE SCALE GENOMIC DNA]</scope>
    <source>
        <strain evidence="8 9">ANRC-JH13</strain>
    </source>
</reference>
<evidence type="ECO:0000259" key="7">
    <source>
        <dbReference type="Pfam" id="PF08468"/>
    </source>
</evidence>
<sequence>MTDTAFTLLKPQLDNATGTSLWIADENLLNQTSRVNPAVTVISNRFDLCQQLENAGWTSQFSDFDFTAYADHSVDNIIYRVSKEKPVVHHVINQAIRILKPGGTLSIAGLKNEGIKTYLDKAKKLFAGQMEQSKLDKNTWMGILQSPGAADSELLDDQDYPQLREVASDEHFNYSSKPGVYGWNKIDKGSAFLISELAQFTERLTAPPETALDLGCGYGYLAMNCAPLGCKITATDNNAGALLACEANFRAQGINGEVVVADCAEEIEQRYPLILCNPPFHQGFSVEGDMTDRFLNAARRHLQSDGIACFVVNLHIPLERKAKKLFSTIEVIADNGSFKLILLAQPH</sequence>
<dbReference type="Proteomes" id="UP000283087">
    <property type="component" value="Unassembled WGS sequence"/>
</dbReference>
<dbReference type="InterPro" id="IPR013675">
    <property type="entry name" value="Mtase_sm_N"/>
</dbReference>
<dbReference type="Gene3D" id="3.40.50.150">
    <property type="entry name" value="Vaccinia Virus protein VP39"/>
    <property type="match status" value="2"/>
</dbReference>
<evidence type="ECO:0000256" key="5">
    <source>
        <dbReference type="ARBA" id="ARBA00022691"/>
    </source>
</evidence>
<evidence type="ECO:0000256" key="3">
    <source>
        <dbReference type="ARBA" id="ARBA00022603"/>
    </source>
</evidence>
<keyword evidence="5" id="KW-0949">S-adenosyl-L-methionine</keyword>
<feature type="domain" description="Methyltransferase small" evidence="6">
    <location>
        <begin position="175"/>
        <end position="341"/>
    </location>
</feature>
<evidence type="ECO:0000256" key="2">
    <source>
        <dbReference type="ARBA" id="ARBA00022552"/>
    </source>
</evidence>
<dbReference type="CDD" id="cd02440">
    <property type="entry name" value="AdoMet_MTases"/>
    <property type="match status" value="1"/>
</dbReference>
<feature type="domain" description="Methyltransferase small N-terminal" evidence="7">
    <location>
        <begin position="26"/>
        <end position="127"/>
    </location>
</feature>
<dbReference type="EMBL" id="RQXW01000019">
    <property type="protein sequence ID" value="RTE64660.1"/>
    <property type="molecule type" value="Genomic_DNA"/>
</dbReference>
<dbReference type="InterPro" id="IPR046977">
    <property type="entry name" value="RsmC/RlmG"/>
</dbReference>
<keyword evidence="4 8" id="KW-0808">Transferase</keyword>
<dbReference type="RefSeq" id="WP_126159723.1">
    <property type="nucleotide sequence ID" value="NZ_RQXW01000019.1"/>
</dbReference>
<dbReference type="SUPFAM" id="SSF53335">
    <property type="entry name" value="S-adenosyl-L-methionine-dependent methyltransferases"/>
    <property type="match status" value="1"/>
</dbReference>
<keyword evidence="2" id="KW-0698">rRNA processing</keyword>
<evidence type="ECO:0000313" key="8">
    <source>
        <dbReference type="EMBL" id="RTE64660.1"/>
    </source>
</evidence>
<dbReference type="AlphaFoldDB" id="A0A430KMH0"/>
<proteinExistence type="predicted"/>
<keyword evidence="3 8" id="KW-0489">Methyltransferase</keyword>
<dbReference type="InterPro" id="IPR007848">
    <property type="entry name" value="Small_mtfrase_dom"/>
</dbReference>
<keyword evidence="9" id="KW-1185">Reference proteome</keyword>
<organism evidence="8 9">
    <name type="scientific">Amphritea opalescens</name>
    <dbReference type="NCBI Taxonomy" id="2490544"/>
    <lineage>
        <taxon>Bacteria</taxon>
        <taxon>Pseudomonadati</taxon>
        <taxon>Pseudomonadota</taxon>
        <taxon>Gammaproteobacteria</taxon>
        <taxon>Oceanospirillales</taxon>
        <taxon>Oceanospirillaceae</taxon>
        <taxon>Amphritea</taxon>
    </lineage>
</organism>
<evidence type="ECO:0000256" key="1">
    <source>
        <dbReference type="ARBA" id="ARBA00022490"/>
    </source>
</evidence>
<evidence type="ECO:0000259" key="6">
    <source>
        <dbReference type="Pfam" id="PF05175"/>
    </source>
</evidence>
<comment type="caution">
    <text evidence="8">The sequence shown here is derived from an EMBL/GenBank/DDBJ whole genome shotgun (WGS) entry which is preliminary data.</text>
</comment>
<dbReference type="InterPro" id="IPR029063">
    <property type="entry name" value="SAM-dependent_MTases_sf"/>
</dbReference>
<dbReference type="OrthoDB" id="29650at2"/>
<dbReference type="PROSITE" id="PS00092">
    <property type="entry name" value="N6_MTASE"/>
    <property type="match status" value="1"/>
</dbReference>